<dbReference type="InterPro" id="IPR029044">
    <property type="entry name" value="Nucleotide-diphossugar_trans"/>
</dbReference>
<evidence type="ECO:0000313" key="12">
    <source>
        <dbReference type="EMBL" id="SBT21440.1"/>
    </source>
</evidence>
<accession>A0A1C3JMF4</accession>
<keyword evidence="7 9" id="KW-0472">Membrane</keyword>
<proteinExistence type="inferred from homology"/>
<dbReference type="SUPFAM" id="SSF53448">
    <property type="entry name" value="Nucleotide-diphospho-sugar transferases"/>
    <property type="match status" value="1"/>
</dbReference>
<sequence length="353" mass="39412">MSVIKKTVNYVSEGERSSHPIRHFAPILSVIVPFYNEHQVLPEFHRRLTQVLDALPEHCEILYVDDGSSDTSLMVAQSFPSTTSSIRCIALSRNFGKEFAMCAGLEHAKGQAVILIDADLQDPPELIPDMLQAWRNGADVVNMKRSSRQGESWLKRFSAATFYKLLNRLAALDIPENVGDFRLLSARVVGHINALPERNRYMKGLFSWPGFTQTTLMFERDARFCGETKWNYFKLLGLAMDGLTSFSVRPLRLATFVGAGCALLSFGFGLWIIVKTLMFGEPVSGYPSMMVVMLGLAGVQLLSIGLLGEYVGRIFVEVKRRPLYLIQSIHEKQPVAATKVVEDASVSLMEKVS</sequence>
<evidence type="ECO:0000313" key="13">
    <source>
        <dbReference type="Proteomes" id="UP000092840"/>
    </source>
</evidence>
<dbReference type="OrthoDB" id="9811884at2"/>
<dbReference type="Proteomes" id="UP000092871">
    <property type="component" value="Unassembled WGS sequence"/>
</dbReference>
<name>A0A1C3JMF4_9GAMM</name>
<dbReference type="Proteomes" id="UP000092840">
    <property type="component" value="Unassembled WGS sequence"/>
</dbReference>
<keyword evidence="2" id="KW-1003">Cell membrane</keyword>
<protein>
    <recommendedName>
        <fullName evidence="10">Glycosyltransferase 2-like domain-containing protein</fullName>
    </recommendedName>
</protein>
<keyword evidence="13" id="KW-1185">Reference proteome</keyword>
<evidence type="ECO:0000256" key="1">
    <source>
        <dbReference type="ARBA" id="ARBA00004651"/>
    </source>
</evidence>
<dbReference type="InterPro" id="IPR001173">
    <property type="entry name" value="Glyco_trans_2-like"/>
</dbReference>
<dbReference type="GO" id="GO:0016757">
    <property type="term" value="F:glycosyltransferase activity"/>
    <property type="evidence" value="ECO:0007669"/>
    <property type="project" value="UniProtKB-KW"/>
</dbReference>
<evidence type="ECO:0000256" key="4">
    <source>
        <dbReference type="ARBA" id="ARBA00022679"/>
    </source>
</evidence>
<keyword evidence="3" id="KW-0328">Glycosyltransferase</keyword>
<evidence type="ECO:0000256" key="3">
    <source>
        <dbReference type="ARBA" id="ARBA00022676"/>
    </source>
</evidence>
<reference evidence="11 14" key="2">
    <citation type="submission" date="2016-06" db="EMBL/GenBank/DDBJ databases">
        <authorList>
            <person name="Kjaerup R.B."/>
            <person name="Dalgaard T.S."/>
            <person name="Juul-Madsen H.R."/>
        </authorList>
    </citation>
    <scope>NUCLEOTIDE SEQUENCE [LARGE SCALE GENOMIC DNA]</scope>
    <source>
        <strain evidence="11 14">CECT 5115</strain>
    </source>
</reference>
<dbReference type="Pfam" id="PF00535">
    <property type="entry name" value="Glycos_transf_2"/>
    <property type="match status" value="1"/>
</dbReference>
<organism evidence="11 14">
    <name type="scientific">Marinomonas gallaica</name>
    <dbReference type="NCBI Taxonomy" id="1806667"/>
    <lineage>
        <taxon>Bacteria</taxon>
        <taxon>Pseudomonadati</taxon>
        <taxon>Pseudomonadota</taxon>
        <taxon>Gammaproteobacteria</taxon>
        <taxon>Oceanospirillales</taxon>
        <taxon>Oceanospirillaceae</taxon>
        <taxon>Marinomonas</taxon>
    </lineage>
</organism>
<evidence type="ECO:0000313" key="11">
    <source>
        <dbReference type="EMBL" id="SBT16392.1"/>
    </source>
</evidence>
<dbReference type="Gene3D" id="3.90.550.10">
    <property type="entry name" value="Spore Coat Polysaccharide Biosynthesis Protein SpsA, Chain A"/>
    <property type="match status" value="1"/>
</dbReference>
<dbReference type="EMBL" id="FLRB01000012">
    <property type="protein sequence ID" value="SBT21440.1"/>
    <property type="molecule type" value="Genomic_DNA"/>
</dbReference>
<comment type="similarity">
    <text evidence="8">Belongs to the glycosyltransferase 2 family. GtrB subfamily.</text>
</comment>
<dbReference type="RefSeq" id="WP_083202963.1">
    <property type="nucleotide sequence ID" value="NZ_FLRA01000002.1"/>
</dbReference>
<feature type="transmembrane region" description="Helical" evidence="9">
    <location>
        <begin position="286"/>
        <end position="311"/>
    </location>
</feature>
<dbReference type="GO" id="GO:0005886">
    <property type="term" value="C:plasma membrane"/>
    <property type="evidence" value="ECO:0007669"/>
    <property type="project" value="UniProtKB-SubCell"/>
</dbReference>
<feature type="domain" description="Glycosyltransferase 2-like" evidence="10">
    <location>
        <begin position="29"/>
        <end position="189"/>
    </location>
</feature>
<dbReference type="InterPro" id="IPR050256">
    <property type="entry name" value="Glycosyltransferase_2"/>
</dbReference>
<evidence type="ECO:0000256" key="6">
    <source>
        <dbReference type="ARBA" id="ARBA00022989"/>
    </source>
</evidence>
<dbReference type="CDD" id="cd04187">
    <property type="entry name" value="DPM1_like_bac"/>
    <property type="match status" value="1"/>
</dbReference>
<evidence type="ECO:0000256" key="8">
    <source>
        <dbReference type="ARBA" id="ARBA00038152"/>
    </source>
</evidence>
<keyword evidence="5 9" id="KW-0812">Transmembrane</keyword>
<evidence type="ECO:0000256" key="2">
    <source>
        <dbReference type="ARBA" id="ARBA00022475"/>
    </source>
</evidence>
<keyword evidence="4" id="KW-0808">Transferase</keyword>
<evidence type="ECO:0000313" key="14">
    <source>
        <dbReference type="Proteomes" id="UP000092871"/>
    </source>
</evidence>
<evidence type="ECO:0000259" key="10">
    <source>
        <dbReference type="Pfam" id="PF00535"/>
    </source>
</evidence>
<dbReference type="PANTHER" id="PTHR48090:SF1">
    <property type="entry name" value="PROPHAGE BACTOPRENOL GLUCOSYL TRANSFERASE HOMOLOG"/>
    <property type="match status" value="1"/>
</dbReference>
<dbReference type="PANTHER" id="PTHR48090">
    <property type="entry name" value="UNDECAPRENYL-PHOSPHATE 4-DEOXY-4-FORMAMIDO-L-ARABINOSE TRANSFERASE-RELATED"/>
    <property type="match status" value="1"/>
</dbReference>
<dbReference type="AlphaFoldDB" id="A0A1C3JMF4"/>
<gene>
    <name evidence="11" type="ORF">MGA5115_00473</name>
    <name evidence="12" type="ORF">MGA5116_02034</name>
</gene>
<feature type="transmembrane region" description="Helical" evidence="9">
    <location>
        <begin position="253"/>
        <end position="274"/>
    </location>
</feature>
<dbReference type="EMBL" id="FLRA01000002">
    <property type="protein sequence ID" value="SBT16392.1"/>
    <property type="molecule type" value="Genomic_DNA"/>
</dbReference>
<reference evidence="12 13" key="1">
    <citation type="submission" date="2016-06" db="EMBL/GenBank/DDBJ databases">
        <authorList>
            <person name="Rodrigo-Torres L."/>
            <person name="Arahal D.R."/>
        </authorList>
    </citation>
    <scope>NUCLEOTIDE SEQUENCE [LARGE SCALE GENOMIC DNA]</scope>
    <source>
        <strain evidence="12 13">CECT 5116</strain>
    </source>
</reference>
<comment type="subcellular location">
    <subcellularLocation>
        <location evidence="1">Cell membrane</location>
        <topology evidence="1">Multi-pass membrane protein</topology>
    </subcellularLocation>
</comment>
<dbReference type="FunFam" id="3.90.550.10:FF:000079">
    <property type="entry name" value="Probable glycosyl transferase"/>
    <property type="match status" value="1"/>
</dbReference>
<keyword evidence="6 9" id="KW-1133">Transmembrane helix</keyword>
<evidence type="ECO:0000256" key="5">
    <source>
        <dbReference type="ARBA" id="ARBA00022692"/>
    </source>
</evidence>
<evidence type="ECO:0000256" key="7">
    <source>
        <dbReference type="ARBA" id="ARBA00023136"/>
    </source>
</evidence>
<evidence type="ECO:0000256" key="9">
    <source>
        <dbReference type="SAM" id="Phobius"/>
    </source>
</evidence>